<dbReference type="EMBL" id="CP036263">
    <property type="protein sequence ID" value="QDT00907.1"/>
    <property type="molecule type" value="Genomic_DNA"/>
</dbReference>
<keyword evidence="3" id="KW-0732">Signal</keyword>
<keyword evidence="4" id="KW-1133">Transmembrane helix</keyword>
<dbReference type="InterPro" id="IPR025997">
    <property type="entry name" value="SBP_2_dom"/>
</dbReference>
<dbReference type="Pfam" id="PF13407">
    <property type="entry name" value="Peripla_BP_4"/>
    <property type="match status" value="1"/>
</dbReference>
<sequence length="347" mass="37838">MLRKPYFWIATIAVLVLAGYYYQLSAPLANQKFPAEPTRIQCILGGPDPFWNDVLEGAKDAAEEFNAELETVTPESSETAVSEQTAALRHVDPKKIDALMISPLDPTNQTRLISAAAAAVGVATFDNRAPDALTHYHIGANNHNGGRLLAELVQRALPDGGEIALFVGDNSRETARIRRQLLINTLADRESFTSVSDELDAPIEAGKYTIVETYLDQRDDDRALENATDALQNHPEVQCLVGLYSRNGPACAQAVDEAGKTGDVQVVAFDHLDATLQGIRNGKIIGSVVQKPYLYGYESVRLLCLLHHDKAYAVPQGYSGTLTVACQIVDSDNVDDYREQQPSTLAE</sequence>
<keyword evidence="4" id="KW-0812">Transmembrane</keyword>
<dbReference type="GO" id="GO:0030313">
    <property type="term" value="C:cell envelope"/>
    <property type="evidence" value="ECO:0007669"/>
    <property type="project" value="UniProtKB-SubCell"/>
</dbReference>
<evidence type="ECO:0000313" key="7">
    <source>
        <dbReference type="Proteomes" id="UP000319852"/>
    </source>
</evidence>
<dbReference type="KEGG" id="amob:HG15A2_42490"/>
<dbReference type="PANTHER" id="PTHR46847">
    <property type="entry name" value="D-ALLOSE-BINDING PERIPLASMIC PROTEIN-RELATED"/>
    <property type="match status" value="1"/>
</dbReference>
<evidence type="ECO:0000313" key="6">
    <source>
        <dbReference type="EMBL" id="QDT00907.1"/>
    </source>
</evidence>
<gene>
    <name evidence="6" type="primary">alsB</name>
    <name evidence="6" type="ORF">HG15A2_42490</name>
</gene>
<reference evidence="6 7" key="1">
    <citation type="submission" date="2019-02" db="EMBL/GenBank/DDBJ databases">
        <title>Deep-cultivation of Planctomycetes and their phenomic and genomic characterization uncovers novel biology.</title>
        <authorList>
            <person name="Wiegand S."/>
            <person name="Jogler M."/>
            <person name="Boedeker C."/>
            <person name="Pinto D."/>
            <person name="Vollmers J."/>
            <person name="Rivas-Marin E."/>
            <person name="Kohn T."/>
            <person name="Peeters S.H."/>
            <person name="Heuer A."/>
            <person name="Rast P."/>
            <person name="Oberbeckmann S."/>
            <person name="Bunk B."/>
            <person name="Jeske O."/>
            <person name="Meyerdierks A."/>
            <person name="Storesund J.E."/>
            <person name="Kallscheuer N."/>
            <person name="Luecker S."/>
            <person name="Lage O.M."/>
            <person name="Pohl T."/>
            <person name="Merkel B.J."/>
            <person name="Hornburger P."/>
            <person name="Mueller R.-W."/>
            <person name="Bruemmer F."/>
            <person name="Labrenz M."/>
            <person name="Spormann A.M."/>
            <person name="Op den Camp H."/>
            <person name="Overmann J."/>
            <person name="Amann R."/>
            <person name="Jetten M.S.M."/>
            <person name="Mascher T."/>
            <person name="Medema M.H."/>
            <person name="Devos D.P."/>
            <person name="Kaster A.-K."/>
            <person name="Ovreas L."/>
            <person name="Rohde M."/>
            <person name="Galperin M.Y."/>
            <person name="Jogler C."/>
        </authorList>
    </citation>
    <scope>NUCLEOTIDE SEQUENCE [LARGE SCALE GENOMIC DNA]</scope>
    <source>
        <strain evidence="6 7">HG15A2</strain>
    </source>
</reference>
<name>A0A517N1A6_9BACT</name>
<protein>
    <submittedName>
        <fullName evidence="6">D-allose-binding periplasmic protein</fullName>
    </submittedName>
</protein>
<proteinExistence type="inferred from homology"/>
<evidence type="ECO:0000256" key="4">
    <source>
        <dbReference type="SAM" id="Phobius"/>
    </source>
</evidence>
<evidence type="ECO:0000256" key="1">
    <source>
        <dbReference type="ARBA" id="ARBA00004196"/>
    </source>
</evidence>
<dbReference type="AlphaFoldDB" id="A0A517N1A6"/>
<comment type="similarity">
    <text evidence="2">Belongs to the bacterial solute-binding protein 2 family.</text>
</comment>
<feature type="transmembrane region" description="Helical" evidence="4">
    <location>
        <begin position="6"/>
        <end position="22"/>
    </location>
</feature>
<keyword evidence="4" id="KW-0472">Membrane</keyword>
<evidence type="ECO:0000256" key="2">
    <source>
        <dbReference type="ARBA" id="ARBA00007639"/>
    </source>
</evidence>
<keyword evidence="7" id="KW-1185">Reference proteome</keyword>
<feature type="domain" description="Periplasmic binding protein" evidence="5">
    <location>
        <begin position="48"/>
        <end position="304"/>
    </location>
</feature>
<dbReference type="InterPro" id="IPR028082">
    <property type="entry name" value="Peripla_BP_I"/>
</dbReference>
<dbReference type="Proteomes" id="UP000319852">
    <property type="component" value="Chromosome"/>
</dbReference>
<dbReference type="RefSeq" id="WP_145062718.1">
    <property type="nucleotide sequence ID" value="NZ_CP036263.1"/>
</dbReference>
<comment type="subcellular location">
    <subcellularLocation>
        <location evidence="1">Cell envelope</location>
    </subcellularLocation>
</comment>
<dbReference type="OrthoDB" id="569491at2"/>
<accession>A0A517N1A6</accession>
<dbReference type="GO" id="GO:0030246">
    <property type="term" value="F:carbohydrate binding"/>
    <property type="evidence" value="ECO:0007669"/>
    <property type="project" value="UniProtKB-ARBA"/>
</dbReference>
<organism evidence="6 7">
    <name type="scientific">Adhaeretor mobilis</name>
    <dbReference type="NCBI Taxonomy" id="1930276"/>
    <lineage>
        <taxon>Bacteria</taxon>
        <taxon>Pseudomonadati</taxon>
        <taxon>Planctomycetota</taxon>
        <taxon>Planctomycetia</taxon>
        <taxon>Pirellulales</taxon>
        <taxon>Lacipirellulaceae</taxon>
        <taxon>Adhaeretor</taxon>
    </lineage>
</organism>
<evidence type="ECO:0000256" key="3">
    <source>
        <dbReference type="ARBA" id="ARBA00022729"/>
    </source>
</evidence>
<dbReference type="Gene3D" id="3.40.50.2300">
    <property type="match status" value="2"/>
</dbReference>
<dbReference type="SUPFAM" id="SSF53822">
    <property type="entry name" value="Periplasmic binding protein-like I"/>
    <property type="match status" value="1"/>
</dbReference>
<evidence type="ECO:0000259" key="5">
    <source>
        <dbReference type="Pfam" id="PF13407"/>
    </source>
</evidence>
<dbReference type="PANTHER" id="PTHR46847:SF1">
    <property type="entry name" value="D-ALLOSE-BINDING PERIPLASMIC PROTEIN-RELATED"/>
    <property type="match status" value="1"/>
</dbReference>